<protein>
    <submittedName>
        <fullName evidence="1">Uncharacterized protein</fullName>
    </submittedName>
</protein>
<evidence type="ECO:0000313" key="2">
    <source>
        <dbReference type="Proteomes" id="UP001159363"/>
    </source>
</evidence>
<gene>
    <name evidence="1" type="ORF">PR048_015728</name>
</gene>
<dbReference type="EMBL" id="JARBHB010000005">
    <property type="protein sequence ID" value="KAJ8883873.1"/>
    <property type="molecule type" value="Genomic_DNA"/>
</dbReference>
<proteinExistence type="predicted"/>
<name>A0ABQ9HHR5_9NEOP</name>
<keyword evidence="2" id="KW-1185">Reference proteome</keyword>
<organism evidence="1 2">
    <name type="scientific">Dryococelus australis</name>
    <dbReference type="NCBI Taxonomy" id="614101"/>
    <lineage>
        <taxon>Eukaryota</taxon>
        <taxon>Metazoa</taxon>
        <taxon>Ecdysozoa</taxon>
        <taxon>Arthropoda</taxon>
        <taxon>Hexapoda</taxon>
        <taxon>Insecta</taxon>
        <taxon>Pterygota</taxon>
        <taxon>Neoptera</taxon>
        <taxon>Polyneoptera</taxon>
        <taxon>Phasmatodea</taxon>
        <taxon>Verophasmatodea</taxon>
        <taxon>Anareolatae</taxon>
        <taxon>Phasmatidae</taxon>
        <taxon>Eurycanthinae</taxon>
        <taxon>Dryococelus</taxon>
    </lineage>
</organism>
<sequence>MVAKRAILLTSGPANCMLSYLANRSEGFEPASQSKDALFENLKTTHTKRPNLQNRRITGVEVLRAASRKGLLLRKQSTKYGGKSPTHSYSEQDALYLTGHGGCAISTIASHKANWVQSPAGSPDFRKWEPCRTMPLVSGYSRGSPASPPLHSGTAPYSLQSPSSALKTSLLRAPQISSLTVGTNSNSFMSMFECVYILQHSKYTSSDTKPQIYCLTLKPPRRCTWIFMFHLTLSGANPVADKTAERSAVKYNVQLRQHPAPSVTRSRKMEDCRHSGDSVYMVWPRPQISLLFVVD</sequence>
<evidence type="ECO:0000313" key="1">
    <source>
        <dbReference type="EMBL" id="KAJ8883873.1"/>
    </source>
</evidence>
<dbReference type="Proteomes" id="UP001159363">
    <property type="component" value="Chromosome 4"/>
</dbReference>
<comment type="caution">
    <text evidence="1">The sequence shown here is derived from an EMBL/GenBank/DDBJ whole genome shotgun (WGS) entry which is preliminary data.</text>
</comment>
<accession>A0ABQ9HHR5</accession>
<reference evidence="1 2" key="1">
    <citation type="submission" date="2023-02" db="EMBL/GenBank/DDBJ databases">
        <title>LHISI_Scaffold_Assembly.</title>
        <authorList>
            <person name="Stuart O.P."/>
            <person name="Cleave R."/>
            <person name="Magrath M.J.L."/>
            <person name="Mikheyev A.S."/>
        </authorList>
    </citation>
    <scope>NUCLEOTIDE SEQUENCE [LARGE SCALE GENOMIC DNA]</scope>
    <source>
        <strain evidence="1">Daus_M_001</strain>
        <tissue evidence="1">Leg muscle</tissue>
    </source>
</reference>